<evidence type="ECO:0000313" key="7">
    <source>
        <dbReference type="EMBL" id="SDH03010.1"/>
    </source>
</evidence>
<evidence type="ECO:0000256" key="3">
    <source>
        <dbReference type="ARBA" id="ARBA00023002"/>
    </source>
</evidence>
<comment type="similarity">
    <text evidence="1">Belongs to the thioredoxin family. DsbA subfamily.</text>
</comment>
<keyword evidence="4" id="KW-1015">Disulfide bond</keyword>
<dbReference type="Gene3D" id="3.40.30.10">
    <property type="entry name" value="Glutaredoxin"/>
    <property type="match status" value="1"/>
</dbReference>
<dbReference type="PANTHER" id="PTHR13887">
    <property type="entry name" value="GLUTATHIONE S-TRANSFERASE KAPPA"/>
    <property type="match status" value="1"/>
</dbReference>
<dbReference type="InterPro" id="IPR036249">
    <property type="entry name" value="Thioredoxin-like_sf"/>
</dbReference>
<reference evidence="7 8" key="1">
    <citation type="submission" date="2016-10" db="EMBL/GenBank/DDBJ databases">
        <authorList>
            <person name="de Groot N.N."/>
        </authorList>
    </citation>
    <scope>NUCLEOTIDE SEQUENCE [LARGE SCALE GENOMIC DNA]</scope>
    <source>
        <strain evidence="7 8">CGMCC 1.10267</strain>
    </source>
</reference>
<dbReference type="GO" id="GO:0016853">
    <property type="term" value="F:isomerase activity"/>
    <property type="evidence" value="ECO:0007669"/>
    <property type="project" value="UniProtKB-KW"/>
</dbReference>
<proteinExistence type="inferred from homology"/>
<dbReference type="PANTHER" id="PTHR13887:SF14">
    <property type="entry name" value="DISULFIDE BOND FORMATION PROTEIN D"/>
    <property type="match status" value="1"/>
</dbReference>
<keyword evidence="7" id="KW-0413">Isomerase</keyword>
<organism evidence="7 8">
    <name type="scientific">Pelagibacterium luteolum</name>
    <dbReference type="NCBI Taxonomy" id="440168"/>
    <lineage>
        <taxon>Bacteria</taxon>
        <taxon>Pseudomonadati</taxon>
        <taxon>Pseudomonadota</taxon>
        <taxon>Alphaproteobacteria</taxon>
        <taxon>Hyphomicrobiales</taxon>
        <taxon>Devosiaceae</taxon>
        <taxon>Pelagibacterium</taxon>
    </lineage>
</organism>
<dbReference type="Proteomes" id="UP000199495">
    <property type="component" value="Unassembled WGS sequence"/>
</dbReference>
<dbReference type="InterPro" id="IPR012336">
    <property type="entry name" value="Thioredoxin-like_fold"/>
</dbReference>
<gene>
    <name evidence="7" type="ORF">SAMN04487974_11729</name>
</gene>
<name>A0A1G7Z4D5_9HYPH</name>
<evidence type="ECO:0000313" key="8">
    <source>
        <dbReference type="Proteomes" id="UP000199495"/>
    </source>
</evidence>
<keyword evidence="3" id="KW-0560">Oxidoreductase</keyword>
<evidence type="ECO:0000259" key="6">
    <source>
        <dbReference type="Pfam" id="PF13462"/>
    </source>
</evidence>
<dbReference type="CDD" id="cd03023">
    <property type="entry name" value="DsbA_Com1_like"/>
    <property type="match status" value="1"/>
</dbReference>
<sequence length="226" mass="24344">MHVRRARTTAFPLTIGGSSSLQGALTRRTMLAGFAALAAVGLVTRVRADDMSAEMILNDPEAPVGGNPQGDVTIVSFFDYNCPFCKRTVQPLNAVIASDGNVRHVYKDWPILAPTSVFGAKLALAAKYLDRYEDAYNALMGIDDPRVPEERMRQALEGAGFDLAALETEASRRDAEITTLLQRNNAQAEGLGLQGTPVFLIGQFLVAAALDEDGFRQVVADAREAS</sequence>
<evidence type="ECO:0000256" key="1">
    <source>
        <dbReference type="ARBA" id="ARBA00005791"/>
    </source>
</evidence>
<evidence type="ECO:0000256" key="5">
    <source>
        <dbReference type="ARBA" id="ARBA00023284"/>
    </source>
</evidence>
<dbReference type="STRING" id="440168.SAMN04487974_11729"/>
<keyword evidence="5" id="KW-0676">Redox-active center</keyword>
<accession>A0A1G7Z4D5</accession>
<protein>
    <submittedName>
        <fullName evidence="7">Protein-disulfide isomerase</fullName>
    </submittedName>
</protein>
<dbReference type="GO" id="GO:0016491">
    <property type="term" value="F:oxidoreductase activity"/>
    <property type="evidence" value="ECO:0007669"/>
    <property type="project" value="UniProtKB-KW"/>
</dbReference>
<dbReference type="AlphaFoldDB" id="A0A1G7Z4D5"/>
<dbReference type="SUPFAM" id="SSF52833">
    <property type="entry name" value="Thioredoxin-like"/>
    <property type="match status" value="1"/>
</dbReference>
<dbReference type="EMBL" id="FNCS01000017">
    <property type="protein sequence ID" value="SDH03010.1"/>
    <property type="molecule type" value="Genomic_DNA"/>
</dbReference>
<keyword evidence="2" id="KW-0732">Signal</keyword>
<keyword evidence="8" id="KW-1185">Reference proteome</keyword>
<feature type="domain" description="Thioredoxin-like fold" evidence="6">
    <location>
        <begin position="61"/>
        <end position="219"/>
    </location>
</feature>
<evidence type="ECO:0000256" key="2">
    <source>
        <dbReference type="ARBA" id="ARBA00022729"/>
    </source>
</evidence>
<dbReference type="Pfam" id="PF13462">
    <property type="entry name" value="Thioredoxin_4"/>
    <property type="match status" value="1"/>
</dbReference>
<evidence type="ECO:0000256" key="4">
    <source>
        <dbReference type="ARBA" id="ARBA00023157"/>
    </source>
</evidence>